<feature type="region of interest" description="Disordered" evidence="1">
    <location>
        <begin position="145"/>
        <end position="171"/>
    </location>
</feature>
<sequence>MDDLRCPNKPYTAPRTIEIDEIKTACMLLYIHNKEPAVVSPISSPRQPTLCPPTQPLLHMNPSCCTIIHQKFTWRNFPILDAFLCGHANEYFAHAAHNYTASQKFFNNNLTSLLIHYAYSQGYAFDTSFSFEMIRNRVRCYFKSQRKRRTVHRQPTGTHPHPHPQPQPSTF</sequence>
<name>A0A9W6Z6W9_9STRA</name>
<evidence type="ECO:0000313" key="2">
    <source>
        <dbReference type="EMBL" id="GMH46876.1"/>
    </source>
</evidence>
<dbReference type="Proteomes" id="UP001165082">
    <property type="component" value="Unassembled WGS sequence"/>
</dbReference>
<accession>A0A9W6Z6W9</accession>
<keyword evidence="3" id="KW-1185">Reference proteome</keyword>
<dbReference type="OrthoDB" id="41246at2759"/>
<evidence type="ECO:0000313" key="3">
    <source>
        <dbReference type="Proteomes" id="UP001165082"/>
    </source>
</evidence>
<comment type="caution">
    <text evidence="2">The sequence shown here is derived from an EMBL/GenBank/DDBJ whole genome shotgun (WGS) entry which is preliminary data.</text>
</comment>
<dbReference type="AlphaFoldDB" id="A0A9W6Z6W9"/>
<protein>
    <submittedName>
        <fullName evidence="2">Uncharacterized protein</fullName>
    </submittedName>
</protein>
<gene>
    <name evidence="2" type="ORF">TrRE_jg11486</name>
</gene>
<evidence type="ECO:0000256" key="1">
    <source>
        <dbReference type="SAM" id="MobiDB-lite"/>
    </source>
</evidence>
<proteinExistence type="predicted"/>
<organism evidence="2 3">
    <name type="scientific">Triparma retinervis</name>
    <dbReference type="NCBI Taxonomy" id="2557542"/>
    <lineage>
        <taxon>Eukaryota</taxon>
        <taxon>Sar</taxon>
        <taxon>Stramenopiles</taxon>
        <taxon>Ochrophyta</taxon>
        <taxon>Bolidophyceae</taxon>
        <taxon>Parmales</taxon>
        <taxon>Triparmaceae</taxon>
        <taxon>Triparma</taxon>
    </lineage>
</organism>
<reference evidence="2" key="1">
    <citation type="submission" date="2022-07" db="EMBL/GenBank/DDBJ databases">
        <title>Genome analysis of Parmales, a sister group of diatoms, reveals the evolutionary specialization of diatoms from phago-mixotrophs to photoautotrophs.</title>
        <authorList>
            <person name="Ban H."/>
            <person name="Sato S."/>
            <person name="Yoshikawa S."/>
            <person name="Kazumasa Y."/>
            <person name="Nakamura Y."/>
            <person name="Ichinomiya M."/>
            <person name="Saitoh K."/>
            <person name="Sato N."/>
            <person name="Blanc-Mathieu R."/>
            <person name="Endo H."/>
            <person name="Kuwata A."/>
            <person name="Ogata H."/>
        </authorList>
    </citation>
    <scope>NUCLEOTIDE SEQUENCE</scope>
</reference>
<dbReference type="EMBL" id="BRXZ01000545">
    <property type="protein sequence ID" value="GMH46876.1"/>
    <property type="molecule type" value="Genomic_DNA"/>
</dbReference>